<evidence type="ECO:0000256" key="4">
    <source>
        <dbReference type="ARBA" id="ARBA00022989"/>
    </source>
</evidence>
<sequence>MYPIEGELRAAAPQRRRRPPDSAFYQQRLPSCNPNWSPRTVWPFPIALGALFISIGLALLHVSSETPEFTLDYTHCLATGDDRSNRSCAEIIHARAGASCKCSMDFRLEQPFPRDVYLYYALTNFHQSHRAFMISRDDGQLRGDVAKVPSHRCHPLTHTVRDNRTLPVAPCGLIANSLFNDTFVLELLDPVHRVPLVGGGSVWPHESRLKFRNPPGDDLRRALQNISRPPAWSRELWELDPANPANNGFQNEDLINWMRSPALPNFRKRHRRVNHSVAPFERGLPRGKYRLNIRYTYPVVSFGGSKSIVLSSPSLMGAKNPFLGQLFLAVDQQTHAHQLQFMRYDPEVVSVGPVDGAKETHDPCYGGVNSGKERMQTRHLRRVLRS</sequence>
<dbReference type="InterPro" id="IPR005045">
    <property type="entry name" value="CDC50/LEM3_fam"/>
</dbReference>
<evidence type="ECO:0000256" key="6">
    <source>
        <dbReference type="PIRNR" id="PIRNR015840"/>
    </source>
</evidence>
<dbReference type="PANTHER" id="PTHR10926:SF0">
    <property type="entry name" value="CDC50, ISOFORM A"/>
    <property type="match status" value="1"/>
</dbReference>
<evidence type="ECO:0000256" key="3">
    <source>
        <dbReference type="ARBA" id="ARBA00022692"/>
    </source>
</evidence>
<comment type="similarity">
    <text evidence="2 6">Belongs to the CDC50/LEM3 family.</text>
</comment>
<evidence type="ECO:0000313" key="8">
    <source>
        <dbReference type="EnsemblMetazoa" id="AATE008179-PA.1"/>
    </source>
</evidence>
<dbReference type="VEuPathDB" id="VectorBase:AATE008179"/>
<dbReference type="Pfam" id="PF03381">
    <property type="entry name" value="CDC50"/>
    <property type="match status" value="1"/>
</dbReference>
<keyword evidence="3" id="KW-0812">Transmembrane</keyword>
<dbReference type="GO" id="GO:0005794">
    <property type="term" value="C:Golgi apparatus"/>
    <property type="evidence" value="ECO:0007669"/>
    <property type="project" value="TreeGrafter"/>
</dbReference>
<dbReference type="GO" id="GO:0005783">
    <property type="term" value="C:endoplasmic reticulum"/>
    <property type="evidence" value="ECO:0007669"/>
    <property type="project" value="TreeGrafter"/>
</dbReference>
<name>A0A182IYX9_ANOAO</name>
<proteinExistence type="inferred from homology"/>
<evidence type="ECO:0000256" key="5">
    <source>
        <dbReference type="ARBA" id="ARBA00023136"/>
    </source>
</evidence>
<keyword evidence="5 6" id="KW-0472">Membrane</keyword>
<reference evidence="8" key="1">
    <citation type="submission" date="2022-08" db="UniProtKB">
        <authorList>
            <consortium name="EnsemblMetazoa"/>
        </authorList>
    </citation>
    <scope>IDENTIFICATION</scope>
    <source>
        <strain evidence="8">EBRO</strain>
    </source>
</reference>
<dbReference type="PANTHER" id="PTHR10926">
    <property type="entry name" value="CELL CYCLE CONTROL PROTEIN 50"/>
    <property type="match status" value="1"/>
</dbReference>
<accession>A0A182IYX9</accession>
<keyword evidence="4" id="KW-1133">Transmembrane helix</keyword>
<evidence type="ECO:0000256" key="7">
    <source>
        <dbReference type="SAM" id="MobiDB-lite"/>
    </source>
</evidence>
<evidence type="ECO:0008006" key="9">
    <source>
        <dbReference type="Google" id="ProtNLM"/>
    </source>
</evidence>
<feature type="compositionally biased region" description="Basic residues" evidence="7">
    <location>
        <begin position="377"/>
        <end position="386"/>
    </location>
</feature>
<dbReference type="EnsemblMetazoa" id="AATE008179-RA">
    <property type="protein sequence ID" value="AATE008179-PA.1"/>
    <property type="gene ID" value="AATE008179"/>
</dbReference>
<dbReference type="GO" id="GO:0005886">
    <property type="term" value="C:plasma membrane"/>
    <property type="evidence" value="ECO:0007669"/>
    <property type="project" value="TreeGrafter"/>
</dbReference>
<dbReference type="PIRSF" id="PIRSF015840">
    <property type="entry name" value="DUF284_TM_euk"/>
    <property type="match status" value="1"/>
</dbReference>
<evidence type="ECO:0000256" key="1">
    <source>
        <dbReference type="ARBA" id="ARBA00004141"/>
    </source>
</evidence>
<protein>
    <recommendedName>
        <fullName evidence="9">Cell cycle control protein 50A</fullName>
    </recommendedName>
</protein>
<dbReference type="STRING" id="41427.A0A182IYX9"/>
<dbReference type="AlphaFoldDB" id="A0A182IYX9"/>
<feature type="region of interest" description="Disordered" evidence="7">
    <location>
        <begin position="1"/>
        <end position="20"/>
    </location>
</feature>
<feature type="region of interest" description="Disordered" evidence="7">
    <location>
        <begin position="367"/>
        <end position="386"/>
    </location>
</feature>
<evidence type="ECO:0000256" key="2">
    <source>
        <dbReference type="ARBA" id="ARBA00009457"/>
    </source>
</evidence>
<organism evidence="8">
    <name type="scientific">Anopheles atroparvus</name>
    <name type="common">European mosquito</name>
    <dbReference type="NCBI Taxonomy" id="41427"/>
    <lineage>
        <taxon>Eukaryota</taxon>
        <taxon>Metazoa</taxon>
        <taxon>Ecdysozoa</taxon>
        <taxon>Arthropoda</taxon>
        <taxon>Hexapoda</taxon>
        <taxon>Insecta</taxon>
        <taxon>Pterygota</taxon>
        <taxon>Neoptera</taxon>
        <taxon>Endopterygota</taxon>
        <taxon>Diptera</taxon>
        <taxon>Nematocera</taxon>
        <taxon>Culicoidea</taxon>
        <taxon>Culicidae</taxon>
        <taxon>Anophelinae</taxon>
        <taxon>Anopheles</taxon>
    </lineage>
</organism>
<comment type="subcellular location">
    <subcellularLocation>
        <location evidence="1">Membrane</location>
        <topology evidence="1">Multi-pass membrane protein</topology>
    </subcellularLocation>
</comment>